<dbReference type="InterPro" id="IPR011009">
    <property type="entry name" value="Kinase-like_dom_sf"/>
</dbReference>
<dbReference type="InterPro" id="IPR000719">
    <property type="entry name" value="Prot_kinase_dom"/>
</dbReference>
<evidence type="ECO:0000259" key="1">
    <source>
        <dbReference type="PROSITE" id="PS50011"/>
    </source>
</evidence>
<dbReference type="PROSITE" id="PS50011">
    <property type="entry name" value="PROTEIN_KINASE_DOM"/>
    <property type="match status" value="1"/>
</dbReference>
<name>Q0UG18_PHANO</name>
<dbReference type="eggNOG" id="ENOG502TGNF">
    <property type="taxonomic scope" value="Eukaryota"/>
</dbReference>
<dbReference type="RefSeq" id="XP_001799592.1">
    <property type="nucleotide sequence ID" value="XM_001799540.1"/>
</dbReference>
<dbReference type="GO" id="GO:0030968">
    <property type="term" value="P:endoplasmic reticulum unfolded protein response"/>
    <property type="evidence" value="ECO:0007669"/>
    <property type="project" value="InterPro"/>
</dbReference>
<dbReference type="InParanoid" id="Q0UG18"/>
<dbReference type="SMART" id="SM00220">
    <property type="entry name" value="S_TKc"/>
    <property type="match status" value="1"/>
</dbReference>
<dbReference type="HOGENOM" id="CLU_608461_0_0_1"/>
<dbReference type="Proteomes" id="UP000001055">
    <property type="component" value="Unassembled WGS sequence"/>
</dbReference>
<proteinExistence type="predicted"/>
<dbReference type="EMBL" id="CH445338">
    <property type="protein sequence ID" value="EAT83488.2"/>
    <property type="molecule type" value="Genomic_DNA"/>
</dbReference>
<protein>
    <recommendedName>
        <fullName evidence="1">Protein kinase domain-containing protein</fullName>
    </recommendedName>
</protein>
<dbReference type="InterPro" id="IPR045133">
    <property type="entry name" value="IRE1/2-like"/>
</dbReference>
<dbReference type="GO" id="GO:0004674">
    <property type="term" value="F:protein serine/threonine kinase activity"/>
    <property type="evidence" value="ECO:0000318"/>
    <property type="project" value="GO_Central"/>
</dbReference>
<accession>Q0UG18</accession>
<dbReference type="InterPro" id="IPR008271">
    <property type="entry name" value="Ser/Thr_kinase_AS"/>
</dbReference>
<dbReference type="PANTHER" id="PTHR13954">
    <property type="entry name" value="IRE1-RELATED"/>
    <property type="match status" value="1"/>
</dbReference>
<dbReference type="PANTHER" id="PTHR13954:SF6">
    <property type="entry name" value="NON-SPECIFIC SERINE_THREONINE PROTEIN KINASE"/>
    <property type="match status" value="1"/>
</dbReference>
<dbReference type="STRING" id="321614.Q0UG18"/>
<dbReference type="GO" id="GO:0005524">
    <property type="term" value="F:ATP binding"/>
    <property type="evidence" value="ECO:0007669"/>
    <property type="project" value="InterPro"/>
</dbReference>
<feature type="domain" description="Protein kinase" evidence="1">
    <location>
        <begin position="1"/>
        <end position="289"/>
    </location>
</feature>
<evidence type="ECO:0000313" key="2">
    <source>
        <dbReference type="EMBL" id="EAT83488.2"/>
    </source>
</evidence>
<gene>
    <name evidence="2" type="ORF">SNOG_09296</name>
</gene>
<dbReference type="GO" id="GO:0004521">
    <property type="term" value="F:RNA endonuclease activity"/>
    <property type="evidence" value="ECO:0007669"/>
    <property type="project" value="InterPro"/>
</dbReference>
<dbReference type="AlphaFoldDB" id="Q0UG18"/>
<dbReference type="Gene3D" id="1.10.510.10">
    <property type="entry name" value="Transferase(Phosphotransferase) domain 1"/>
    <property type="match status" value="2"/>
</dbReference>
<sequence length="450" mass="51520">MTAKINPQSVPRFNASTMTIAPLESGSYEKKASHESRDLTLREIQTCGVLQECPHPNICGYRGVVVNNGLVTALMFDRYDMNLREFLYSQRSNNMDIPKCIQEIKNGIDHIHSLGLVHCDIKPDNIFVHLASARFVVGDFDSVHREGQRLTLKTGTEGWAPLEADTNDLARREIDIYGLKMIQAWLERKLDSVTGERWFAETKHPLERGQRSDPWKWDTPPRVINLGRIYPTYIPSIMTVAIREGASYLKEVDLQKLGARLFAGAPPAEITLREIIVCEMLRKNSHPSLCAYRGVVVNEQGLVSGLVFERYDCTLMQLVRGHQQFDAKECFRAVESGAKHLHALGYIHYDLKPENIFYDMRSKRFVLGDFDAVQKIGVRLHLKHGAMGFIPEYTRTDLARVECDWYGLEVLKFWLEKKGNGKARRFDMLPSTTEILEEVTKVMQERYAQN</sequence>
<organism evidence="2 3">
    <name type="scientific">Phaeosphaeria nodorum (strain SN15 / ATCC MYA-4574 / FGSC 10173)</name>
    <name type="common">Glume blotch fungus</name>
    <name type="synonym">Parastagonospora nodorum</name>
    <dbReference type="NCBI Taxonomy" id="321614"/>
    <lineage>
        <taxon>Eukaryota</taxon>
        <taxon>Fungi</taxon>
        <taxon>Dikarya</taxon>
        <taxon>Ascomycota</taxon>
        <taxon>Pezizomycotina</taxon>
        <taxon>Dothideomycetes</taxon>
        <taxon>Pleosporomycetidae</taxon>
        <taxon>Pleosporales</taxon>
        <taxon>Pleosporineae</taxon>
        <taxon>Phaeosphaeriaceae</taxon>
        <taxon>Parastagonospora</taxon>
    </lineage>
</organism>
<dbReference type="GeneID" id="5976493"/>
<dbReference type="VEuPathDB" id="FungiDB:JI435_092960"/>
<dbReference type="SUPFAM" id="SSF56112">
    <property type="entry name" value="Protein kinase-like (PK-like)"/>
    <property type="match status" value="2"/>
</dbReference>
<dbReference type="KEGG" id="pno:SNOG_09296"/>
<evidence type="ECO:0000313" key="3">
    <source>
        <dbReference type="Proteomes" id="UP000001055"/>
    </source>
</evidence>
<reference evidence="3" key="1">
    <citation type="journal article" date="2007" name="Plant Cell">
        <title>Dothideomycete-plant interactions illuminated by genome sequencing and EST analysis of the wheat pathogen Stagonospora nodorum.</title>
        <authorList>
            <person name="Hane J.K."/>
            <person name="Lowe R.G."/>
            <person name="Solomon P.S."/>
            <person name="Tan K.C."/>
            <person name="Schoch C.L."/>
            <person name="Spatafora J.W."/>
            <person name="Crous P.W."/>
            <person name="Kodira C."/>
            <person name="Birren B.W."/>
            <person name="Galagan J.E."/>
            <person name="Torriani S.F."/>
            <person name="McDonald B.A."/>
            <person name="Oliver R.P."/>
        </authorList>
    </citation>
    <scope>NUCLEOTIDE SEQUENCE [LARGE SCALE GENOMIC DNA]</scope>
    <source>
        <strain evidence="3">SN15 / ATCC MYA-4574 / FGSC 10173</strain>
    </source>
</reference>
<dbReference type="Pfam" id="PF00069">
    <property type="entry name" value="Pkinase"/>
    <property type="match status" value="2"/>
</dbReference>
<dbReference type="PROSITE" id="PS00108">
    <property type="entry name" value="PROTEIN_KINASE_ST"/>
    <property type="match status" value="1"/>
</dbReference>